<organism evidence="1 2">
    <name type="scientific">Haematococcus lacustris</name>
    <name type="common">Green alga</name>
    <name type="synonym">Haematococcus pluvialis</name>
    <dbReference type="NCBI Taxonomy" id="44745"/>
    <lineage>
        <taxon>Eukaryota</taxon>
        <taxon>Viridiplantae</taxon>
        <taxon>Chlorophyta</taxon>
        <taxon>core chlorophytes</taxon>
        <taxon>Chlorophyceae</taxon>
        <taxon>CS clade</taxon>
        <taxon>Chlamydomonadales</taxon>
        <taxon>Haematococcaceae</taxon>
        <taxon>Haematococcus</taxon>
    </lineage>
</organism>
<keyword evidence="2" id="KW-1185">Reference proteome</keyword>
<name>A0A699YUH0_HAELA</name>
<evidence type="ECO:0000313" key="2">
    <source>
        <dbReference type="Proteomes" id="UP000485058"/>
    </source>
</evidence>
<evidence type="ECO:0000313" key="1">
    <source>
        <dbReference type="EMBL" id="GFH10626.1"/>
    </source>
</evidence>
<protein>
    <submittedName>
        <fullName evidence="1">Uncharacterized protein</fullName>
    </submittedName>
</protein>
<dbReference type="AlphaFoldDB" id="A0A699YUH0"/>
<dbReference type="EMBL" id="BLLF01000331">
    <property type="protein sequence ID" value="GFH10626.1"/>
    <property type="molecule type" value="Genomic_DNA"/>
</dbReference>
<reference evidence="1 2" key="1">
    <citation type="submission" date="2020-02" db="EMBL/GenBank/DDBJ databases">
        <title>Draft genome sequence of Haematococcus lacustris strain NIES-144.</title>
        <authorList>
            <person name="Morimoto D."/>
            <person name="Nakagawa S."/>
            <person name="Yoshida T."/>
            <person name="Sawayama S."/>
        </authorList>
    </citation>
    <scope>NUCLEOTIDE SEQUENCE [LARGE SCALE GENOMIC DNA]</scope>
    <source>
        <strain evidence="1 2">NIES-144</strain>
    </source>
</reference>
<accession>A0A699YUH0</accession>
<comment type="caution">
    <text evidence="1">The sequence shown here is derived from an EMBL/GenBank/DDBJ whole genome shotgun (WGS) entry which is preliminary data.</text>
</comment>
<sequence length="136" mass="15254">MQGSAAGVQATETFLSHRMESWASALGVHMQWQQQVQLWPSASAHDAWLSKGSAGHPWHGRIKHSGQVHEDRIRYVRVHECKLLDTDHRCPTSHACMMCNTVVGRNWARFIAQSDMAQLCIFESTLRSTRVAGLGC</sequence>
<gene>
    <name evidence="1" type="ORF">HaLaN_05968</name>
</gene>
<dbReference type="Proteomes" id="UP000485058">
    <property type="component" value="Unassembled WGS sequence"/>
</dbReference>
<proteinExistence type="predicted"/>